<dbReference type="Pfam" id="PF02770">
    <property type="entry name" value="Acyl-CoA_dh_M"/>
    <property type="match status" value="1"/>
</dbReference>
<dbReference type="Gene3D" id="1.20.140.10">
    <property type="entry name" value="Butyryl-CoA Dehydrogenase, subunit A, domain 3"/>
    <property type="match status" value="1"/>
</dbReference>
<sequence length="371" mass="39519">MSAPTVVDVRARIRETLARAVLPYAEQWERQRHISTTGWRDMGAAGLFALAHSGPGFLDSAVLLEELGNTGYAGIRAAVGVHAYMAASYLEMFGSAEQRAAYRPGMLAGTTVAALAISEDAAGSDLRHLSTVATPDGVGGYRLTGVKRHVANGSRAGVFVVLARLDGAVSGHGLTGAVLLLVDADRPGVTREPEAMVGWHSADVCRVGFTDVPVAGDRVIGRPERTLLYLMQALNAERLVAGLLAVGGVAYCVELVDRFARTHLIRDAPLSANQSVRHRLADLHAQLDLVREYGRHAARAHSRGELDVRTASVLKLQATELAVSAAQTCVQYHGARGYREESAAARLYRDAMAGTIAAGASELMREMIFEG</sequence>
<dbReference type="SUPFAM" id="SSF47203">
    <property type="entry name" value="Acyl-CoA dehydrogenase C-terminal domain-like"/>
    <property type="match status" value="1"/>
</dbReference>
<organism evidence="10 11">
    <name type="scientific">Actinoplanes sichuanensis</name>
    <dbReference type="NCBI Taxonomy" id="512349"/>
    <lineage>
        <taxon>Bacteria</taxon>
        <taxon>Bacillati</taxon>
        <taxon>Actinomycetota</taxon>
        <taxon>Actinomycetes</taxon>
        <taxon>Micromonosporales</taxon>
        <taxon>Micromonosporaceae</taxon>
        <taxon>Actinoplanes</taxon>
    </lineage>
</organism>
<evidence type="ECO:0000259" key="9">
    <source>
        <dbReference type="Pfam" id="PF02771"/>
    </source>
</evidence>
<evidence type="ECO:0000256" key="1">
    <source>
        <dbReference type="ARBA" id="ARBA00001974"/>
    </source>
</evidence>
<feature type="domain" description="Acyl-CoA oxidase/dehydrogenase middle" evidence="8">
    <location>
        <begin position="114"/>
        <end position="212"/>
    </location>
</feature>
<feature type="domain" description="Acyl-CoA dehydrogenase/oxidase C-terminal" evidence="7">
    <location>
        <begin position="229"/>
        <end position="370"/>
    </location>
</feature>
<evidence type="ECO:0000256" key="2">
    <source>
        <dbReference type="ARBA" id="ARBA00009347"/>
    </source>
</evidence>
<dbReference type="GO" id="GO:0016491">
    <property type="term" value="F:oxidoreductase activity"/>
    <property type="evidence" value="ECO:0007669"/>
    <property type="project" value="UniProtKB-KW"/>
</dbReference>
<dbReference type="InterPro" id="IPR013786">
    <property type="entry name" value="AcylCoA_DH/ox_N"/>
</dbReference>
<evidence type="ECO:0000259" key="8">
    <source>
        <dbReference type="Pfam" id="PF02770"/>
    </source>
</evidence>
<gene>
    <name evidence="10" type="ORF">ACFQ5G_09255</name>
</gene>
<dbReference type="InterPro" id="IPR037069">
    <property type="entry name" value="AcylCoA_DH/ox_N_sf"/>
</dbReference>
<dbReference type="Proteomes" id="UP001597183">
    <property type="component" value="Unassembled WGS sequence"/>
</dbReference>
<comment type="similarity">
    <text evidence="2 6">Belongs to the acyl-CoA dehydrogenase family.</text>
</comment>
<dbReference type="EC" id="1.-.-.-" evidence="10"/>
<comment type="cofactor">
    <cofactor evidence="1 6">
        <name>FAD</name>
        <dbReference type="ChEBI" id="CHEBI:57692"/>
    </cofactor>
</comment>
<dbReference type="InterPro" id="IPR009100">
    <property type="entry name" value="AcylCoA_DH/oxidase_NM_dom_sf"/>
</dbReference>
<dbReference type="EMBL" id="JBHTMK010000012">
    <property type="protein sequence ID" value="MFD1365525.1"/>
    <property type="molecule type" value="Genomic_DNA"/>
</dbReference>
<dbReference type="Pfam" id="PF00441">
    <property type="entry name" value="Acyl-CoA_dh_1"/>
    <property type="match status" value="1"/>
</dbReference>
<dbReference type="InterPro" id="IPR046373">
    <property type="entry name" value="Acyl-CoA_Oxase/DH_mid-dom_sf"/>
</dbReference>
<accession>A0ABW4A5H0</accession>
<dbReference type="InterPro" id="IPR006091">
    <property type="entry name" value="Acyl-CoA_Oxase/DH_mid-dom"/>
</dbReference>
<dbReference type="Gene3D" id="2.40.110.10">
    <property type="entry name" value="Butyryl-CoA Dehydrogenase, subunit A, domain 2"/>
    <property type="match status" value="1"/>
</dbReference>
<evidence type="ECO:0000256" key="6">
    <source>
        <dbReference type="RuleBase" id="RU362125"/>
    </source>
</evidence>
<dbReference type="PANTHER" id="PTHR43884">
    <property type="entry name" value="ACYL-COA DEHYDROGENASE"/>
    <property type="match status" value="1"/>
</dbReference>
<comment type="caution">
    <text evidence="10">The sequence shown here is derived from an EMBL/GenBank/DDBJ whole genome shotgun (WGS) entry which is preliminary data.</text>
</comment>
<keyword evidence="11" id="KW-1185">Reference proteome</keyword>
<proteinExistence type="inferred from homology"/>
<reference evidence="11" key="1">
    <citation type="journal article" date="2019" name="Int. J. Syst. Evol. Microbiol.">
        <title>The Global Catalogue of Microorganisms (GCM) 10K type strain sequencing project: providing services to taxonomists for standard genome sequencing and annotation.</title>
        <authorList>
            <consortium name="The Broad Institute Genomics Platform"/>
            <consortium name="The Broad Institute Genome Sequencing Center for Infectious Disease"/>
            <person name="Wu L."/>
            <person name="Ma J."/>
        </authorList>
    </citation>
    <scope>NUCLEOTIDE SEQUENCE [LARGE SCALE GENOMIC DNA]</scope>
    <source>
        <strain evidence="11">CCM 7526</strain>
    </source>
</reference>
<keyword evidence="3 6" id="KW-0285">Flavoprotein</keyword>
<evidence type="ECO:0000256" key="4">
    <source>
        <dbReference type="ARBA" id="ARBA00022827"/>
    </source>
</evidence>
<evidence type="ECO:0000313" key="10">
    <source>
        <dbReference type="EMBL" id="MFD1365525.1"/>
    </source>
</evidence>
<evidence type="ECO:0000256" key="5">
    <source>
        <dbReference type="ARBA" id="ARBA00023002"/>
    </source>
</evidence>
<dbReference type="InterPro" id="IPR009075">
    <property type="entry name" value="AcylCo_DH/oxidase_C"/>
</dbReference>
<protein>
    <submittedName>
        <fullName evidence="10">Acyl-CoA dehydrogenase family protein</fullName>
        <ecNumber evidence="10">1.-.-.-</ecNumber>
    </submittedName>
</protein>
<evidence type="ECO:0000256" key="3">
    <source>
        <dbReference type="ARBA" id="ARBA00022630"/>
    </source>
</evidence>
<dbReference type="RefSeq" id="WP_317792941.1">
    <property type="nucleotide sequence ID" value="NZ_AP028461.1"/>
</dbReference>
<dbReference type="Pfam" id="PF02771">
    <property type="entry name" value="Acyl-CoA_dh_N"/>
    <property type="match status" value="1"/>
</dbReference>
<keyword evidence="5 6" id="KW-0560">Oxidoreductase</keyword>
<feature type="domain" description="Acyl-CoA dehydrogenase/oxidase N-terminal" evidence="9">
    <location>
        <begin position="9"/>
        <end position="109"/>
    </location>
</feature>
<keyword evidence="4 6" id="KW-0274">FAD</keyword>
<evidence type="ECO:0000259" key="7">
    <source>
        <dbReference type="Pfam" id="PF00441"/>
    </source>
</evidence>
<dbReference type="PANTHER" id="PTHR43884:SF20">
    <property type="entry name" value="ACYL-COA DEHYDROGENASE FADE28"/>
    <property type="match status" value="1"/>
</dbReference>
<name>A0ABW4A5H0_9ACTN</name>
<evidence type="ECO:0000313" key="11">
    <source>
        <dbReference type="Proteomes" id="UP001597183"/>
    </source>
</evidence>
<dbReference type="Gene3D" id="1.10.540.10">
    <property type="entry name" value="Acyl-CoA dehydrogenase/oxidase, N-terminal domain"/>
    <property type="match status" value="1"/>
</dbReference>
<dbReference type="SUPFAM" id="SSF56645">
    <property type="entry name" value="Acyl-CoA dehydrogenase NM domain-like"/>
    <property type="match status" value="1"/>
</dbReference>
<dbReference type="InterPro" id="IPR036250">
    <property type="entry name" value="AcylCo_DH-like_C"/>
</dbReference>